<proteinExistence type="predicted"/>
<keyword evidence="1" id="KW-0328">Glycosyltransferase</keyword>
<protein>
    <submittedName>
        <fullName evidence="1">Glycogenin glucosyltransferase</fullName>
        <ecNumber evidence="1">2.4.1.186</ecNumber>
    </submittedName>
</protein>
<keyword evidence="1" id="KW-0808">Transferase</keyword>
<dbReference type="EMBL" id="JALBCA010000048">
    <property type="protein sequence ID" value="KAI2386401.1"/>
    <property type="molecule type" value="Genomic_DNA"/>
</dbReference>
<name>A0ACB8UW32_9EURO</name>
<reference evidence="1" key="1">
    <citation type="journal article" date="2022" name="bioRxiv">
        <title>Population genetic analysis of Ophidiomyces ophidiicola, the causative agent of snake fungal disease, indicates recent introductions to the USA.</title>
        <authorList>
            <person name="Ladner J.T."/>
            <person name="Palmer J.M."/>
            <person name="Ettinger C.L."/>
            <person name="Stajich J.E."/>
            <person name="Farrell T.M."/>
            <person name="Glorioso B.M."/>
            <person name="Lawson B."/>
            <person name="Price S.J."/>
            <person name="Stengle A.G."/>
            <person name="Grear D.A."/>
            <person name="Lorch J.M."/>
        </authorList>
    </citation>
    <scope>NUCLEOTIDE SEQUENCE</scope>
    <source>
        <strain evidence="1">NWHC 24266-5</strain>
    </source>
</reference>
<dbReference type="EC" id="2.4.1.186" evidence="1"/>
<organism evidence="1">
    <name type="scientific">Ophidiomyces ophidiicola</name>
    <dbReference type="NCBI Taxonomy" id="1387563"/>
    <lineage>
        <taxon>Eukaryota</taxon>
        <taxon>Fungi</taxon>
        <taxon>Dikarya</taxon>
        <taxon>Ascomycota</taxon>
        <taxon>Pezizomycotina</taxon>
        <taxon>Eurotiomycetes</taxon>
        <taxon>Eurotiomycetidae</taxon>
        <taxon>Onygenales</taxon>
        <taxon>Onygenaceae</taxon>
        <taxon>Ophidiomyces</taxon>
    </lineage>
</organism>
<evidence type="ECO:0000313" key="1">
    <source>
        <dbReference type="EMBL" id="KAI2386401.1"/>
    </source>
</evidence>
<sequence>MADNREAVYCTLLMSDNYLPGAMVLAHSLRDNGTKAKIVVLVTLETLEVSTIQELKSVYDEVIPVTRVVNVSPANLYLMDRPDLISTFTKIELWKQVQYRQIVYIDADIVALRAPDELLTLDTHFAAAPDIGWPDCFNSGVMVFRPNLQDYYSLLAFAQRGISFDGADQGLLNMHFKNWQRLSFAYNCTPSGHYQYIPAFRHFQSTISLVHYIGQQKPWTMPRQTYPVEGPYSQLLARWWAVYDRHYRPVSSVVKPTALQPSSKHTTNQRSIHKNSNISGQLTFVPAVTISKPPAPESQAAAEKLQPECRSTIPAFTIQKPLTFQPGEHAYVASPALPNESSESASETTSILNEDLQSPVTQDHLYAPELPLSVVPQYVHGERHTVVHRPILTINLPVKTGDFASKRPACSLIPVALSSKEHLLSDVEPPPALEANCPIESTDAKKEDLENTITQTSRIFHPPMHVWDASRAPPPADSKPEAANFPTQTYTMSKSTKLFQPPETYPEAPTDMYYKVPPKVAPSSTLPHLFPWESQIRAPSRVFLHDTGDVPTETKPDSTTPIDIDITSSIHTEPTPTQALSSTWDSYARTNAWDEVPGIEQYMRSLQKPRRKNVQLLAGSDRSWSPGSSVSRGRRPSLRLTDFPTEVERPSLPVTPAPIRRGSYFEKDSDQKGSIQDTESVTKQEEWNPLDQLERLHRHHCEFLDRALRDISKEEGE</sequence>
<comment type="caution">
    <text evidence="1">The sequence shown here is derived from an EMBL/GenBank/DDBJ whole genome shotgun (WGS) entry which is preliminary data.</text>
</comment>
<accession>A0ACB8UW32</accession>
<gene>
    <name evidence="1" type="primary">GLG2</name>
    <name evidence="1" type="ORF">LOY88_003597</name>
</gene>